<evidence type="ECO:0000313" key="1">
    <source>
        <dbReference type="EMBL" id="GAJ07810.1"/>
    </source>
</evidence>
<proteinExistence type="predicted"/>
<reference evidence="1" key="1">
    <citation type="journal article" date="2014" name="Front. Microbiol.">
        <title>High frequency of phylogenetically diverse reductive dehalogenase-homologous genes in deep subseafloor sedimentary metagenomes.</title>
        <authorList>
            <person name="Kawai M."/>
            <person name="Futagami T."/>
            <person name="Toyoda A."/>
            <person name="Takaki Y."/>
            <person name="Nishi S."/>
            <person name="Hori S."/>
            <person name="Arai W."/>
            <person name="Tsubouchi T."/>
            <person name="Morono Y."/>
            <person name="Uchiyama I."/>
            <person name="Ito T."/>
            <person name="Fujiyama A."/>
            <person name="Inagaki F."/>
            <person name="Takami H."/>
        </authorList>
    </citation>
    <scope>NUCLEOTIDE SEQUENCE</scope>
    <source>
        <strain evidence="1">Expedition CK06-06</strain>
    </source>
</reference>
<dbReference type="AlphaFoldDB" id="X1VJ73"/>
<sequence length="79" mass="8933">MLKITEMPSRARLYKKRPIPIAAIQIHEPFCVDTLEGRHTAKAGDYLLRGIAGELYCCDKEIFEKSYELLSTTKRSGGC</sequence>
<comment type="caution">
    <text evidence="1">The sequence shown here is derived from an EMBL/GenBank/DDBJ whole genome shotgun (WGS) entry which is preliminary data.</text>
</comment>
<protein>
    <submittedName>
        <fullName evidence="1">Uncharacterized protein</fullName>
    </submittedName>
</protein>
<gene>
    <name evidence="1" type="ORF">S12H4_43430</name>
</gene>
<accession>X1VJ73</accession>
<name>X1VJ73_9ZZZZ</name>
<organism evidence="1">
    <name type="scientific">marine sediment metagenome</name>
    <dbReference type="NCBI Taxonomy" id="412755"/>
    <lineage>
        <taxon>unclassified sequences</taxon>
        <taxon>metagenomes</taxon>
        <taxon>ecological metagenomes</taxon>
    </lineage>
</organism>
<dbReference type="EMBL" id="BARW01026650">
    <property type="protein sequence ID" value="GAJ07810.1"/>
    <property type="molecule type" value="Genomic_DNA"/>
</dbReference>